<dbReference type="GO" id="GO:0016779">
    <property type="term" value="F:nucleotidyltransferase activity"/>
    <property type="evidence" value="ECO:0007669"/>
    <property type="project" value="UniProtKB-KW"/>
</dbReference>
<dbReference type="InterPro" id="IPR012887">
    <property type="entry name" value="GDP_fucose_pyrophosphorylase"/>
</dbReference>
<dbReference type="GO" id="GO:0042350">
    <property type="term" value="P:GDP-L-fucose biosynthetic process"/>
    <property type="evidence" value="ECO:0007669"/>
    <property type="project" value="UniProtKB-ARBA"/>
</dbReference>
<name>V5HSW0_IXORI</name>
<keyword evidence="1 4" id="KW-0808">Transferase</keyword>
<protein>
    <submittedName>
        <fullName evidence="4">Putative fucose-1-phosphate guanylyltransferase</fullName>
    </submittedName>
</protein>
<dbReference type="SUPFAM" id="SSF51161">
    <property type="entry name" value="Trimeric LpxA-like enzymes"/>
    <property type="match status" value="1"/>
</dbReference>
<evidence type="ECO:0000256" key="2">
    <source>
        <dbReference type="ARBA" id="ARBA00022741"/>
    </source>
</evidence>
<dbReference type="Pfam" id="PF07959">
    <property type="entry name" value="Fucose_pyrophosphorylase"/>
    <property type="match status" value="1"/>
</dbReference>
<dbReference type="GO" id="GO:0000166">
    <property type="term" value="F:nucleotide binding"/>
    <property type="evidence" value="ECO:0007669"/>
    <property type="project" value="UniProtKB-KW"/>
</dbReference>
<evidence type="ECO:0000256" key="1">
    <source>
        <dbReference type="ARBA" id="ARBA00022679"/>
    </source>
</evidence>
<feature type="domain" description="GDP-fucose pyrophosphorylase" evidence="3">
    <location>
        <begin position="100"/>
        <end position="514"/>
    </location>
</feature>
<reference evidence="4" key="1">
    <citation type="journal article" date="2015" name="Sci. Rep.">
        <title>Tissue- and time-dependent transcription in Ixodes ricinus salivary glands and midguts when blood feeding on the vertebrate host.</title>
        <authorList>
            <person name="Kotsyfakis M."/>
            <person name="Schwarz A."/>
            <person name="Erhart J."/>
            <person name="Ribeiro J.M."/>
        </authorList>
    </citation>
    <scope>NUCLEOTIDE SEQUENCE</scope>
    <source>
        <tissue evidence="4">Salivary gland and midgut</tissue>
    </source>
</reference>
<dbReference type="InterPro" id="IPR011004">
    <property type="entry name" value="Trimer_LpxA-like_sf"/>
</dbReference>
<dbReference type="PANTHER" id="PTHR15045:SF1">
    <property type="entry name" value="FUCOSE-1-PHOSPHATE GUANYLYLTRANSFERASE"/>
    <property type="match status" value="1"/>
</dbReference>
<dbReference type="EMBL" id="GANP01007230">
    <property type="protein sequence ID" value="JAB77238.1"/>
    <property type="molecule type" value="mRNA"/>
</dbReference>
<keyword evidence="4" id="KW-0548">Nucleotidyltransferase</keyword>
<dbReference type="AlphaFoldDB" id="V5HSW0"/>
<organism evidence="4">
    <name type="scientific">Ixodes ricinus</name>
    <name type="common">Common tick</name>
    <name type="synonym">Acarus ricinus</name>
    <dbReference type="NCBI Taxonomy" id="34613"/>
    <lineage>
        <taxon>Eukaryota</taxon>
        <taxon>Metazoa</taxon>
        <taxon>Ecdysozoa</taxon>
        <taxon>Arthropoda</taxon>
        <taxon>Chelicerata</taxon>
        <taxon>Arachnida</taxon>
        <taxon>Acari</taxon>
        <taxon>Parasitiformes</taxon>
        <taxon>Ixodida</taxon>
        <taxon>Ixodoidea</taxon>
        <taxon>Ixodidae</taxon>
        <taxon>Ixodinae</taxon>
        <taxon>Ixodes</taxon>
    </lineage>
</organism>
<evidence type="ECO:0000313" key="4">
    <source>
        <dbReference type="EMBL" id="JAB77238.1"/>
    </source>
</evidence>
<accession>V5HSW0</accession>
<evidence type="ECO:0000259" key="3">
    <source>
        <dbReference type="Pfam" id="PF07959"/>
    </source>
</evidence>
<dbReference type="PANTHER" id="PTHR15045">
    <property type="entry name" value="FUCOSE-1-PHOSPHATE GUANYLYLTRANSFERASE"/>
    <property type="match status" value="1"/>
</dbReference>
<keyword evidence="2" id="KW-0547">Nucleotide-binding</keyword>
<proteinExistence type="evidence at transcript level"/>
<sequence length="570" mass="62530">METSVCSFMRACLHSYDALRGKCPKKENAIFWDAVVISAADEQQAAAFRLQIQRKSERGLLPLVPYHVFADLPGAKMGSGGATLHILERLAELYGDRSFAMRTLLIHTGGQSKRLPSHSVLGKLFALLPLSADTEFQMLDLKLAMYAPFLVRMAPGVFLTCSDDIETYALPVASEGRWTFEGTGFTALAHPSPMSLGLTHGVYVLPENPAASSTCVTTSCLEVLQKPTEELMRGKGAIVTLTKEDGSCEEIAFTDSAFFFDSSVMCRMLRFYEKAKPLSYEIDAYGDFLKALGTKTRDVGNVDAPDGWGDTKPSIQDALRSSDLRVIVLPSSRFYHLGTTLEYVENLCTSKTFERELGTSRFVSSRLVGLPVEQNAPSRIEGVVMGSSLHSGCIVGSTVVIEHCRFEVPVSVRKNCIVSNCRLAGDSEVPVDVPNDCIIFTACVTKSDASGYVTVAFGVRDDLKLVSKERESLSYFGRRFGELARSGTVDLSLVFEECSDACSLWEARLFAVKPTMSEAFLSTLHFVRCVLAGNSGDQSCQVADVKVSMRDIVMWKDIPRIISHQDSIFD</sequence>